<evidence type="ECO:0000259" key="1">
    <source>
        <dbReference type="Pfam" id="PF12867"/>
    </source>
</evidence>
<gene>
    <name evidence="2" type="ordered locus">KQS_09520</name>
</gene>
<organism evidence="2 3">
    <name type="scientific">Flavobacterium indicum (strain DSM 17447 / CIP 109464 / GPTSA100-9)</name>
    <dbReference type="NCBI Taxonomy" id="1094466"/>
    <lineage>
        <taxon>Bacteria</taxon>
        <taxon>Pseudomonadati</taxon>
        <taxon>Bacteroidota</taxon>
        <taxon>Flavobacteriia</taxon>
        <taxon>Flavobacteriales</taxon>
        <taxon>Flavobacteriaceae</taxon>
        <taxon>Flavobacterium</taxon>
    </lineage>
</organism>
<reference evidence="2 3" key="1">
    <citation type="journal article" date="2012" name="J. Bacteriol.">
        <title>Complete Genome Sequence of Flavobacterium indicum GPSTA100-9T, Isolated from Warm Spring Water.</title>
        <authorList>
            <person name="Barbier P."/>
            <person name="Houel A."/>
            <person name="Loux V."/>
            <person name="Poulain J."/>
            <person name="Bernardet J.F."/>
            <person name="Touchon M."/>
            <person name="Duchaud E."/>
        </authorList>
    </citation>
    <scope>NUCLEOTIDE SEQUENCE [LARGE SCALE GENOMIC DNA]</scope>
    <source>
        <strain evidence="3">DSM 17447 / CIP 109464 / GPTSA100-9</strain>
    </source>
</reference>
<dbReference type="PATRIC" id="fig|1094466.5.peg.1871"/>
<evidence type="ECO:0000313" key="2">
    <source>
        <dbReference type="EMBL" id="CCG53837.1"/>
    </source>
</evidence>
<evidence type="ECO:0000313" key="3">
    <source>
        <dbReference type="Proteomes" id="UP000007599"/>
    </source>
</evidence>
<dbReference type="HOGENOM" id="CLU_125425_0_0_10"/>
<dbReference type="AlphaFoldDB" id="H8XUQ9"/>
<dbReference type="eggNOG" id="COG2318">
    <property type="taxonomic scope" value="Bacteria"/>
</dbReference>
<dbReference type="RefSeq" id="WP_014388956.1">
    <property type="nucleotide sequence ID" value="NC_017025.1"/>
</dbReference>
<accession>H8XUQ9</accession>
<dbReference type="Proteomes" id="UP000007599">
    <property type="component" value="Chromosome I"/>
</dbReference>
<dbReference type="InterPro" id="IPR024775">
    <property type="entry name" value="DinB-like"/>
</dbReference>
<dbReference type="Pfam" id="PF12867">
    <property type="entry name" value="DinB_2"/>
    <property type="match status" value="1"/>
</dbReference>
<keyword evidence="3" id="KW-1185">Reference proteome</keyword>
<reference evidence="3" key="2">
    <citation type="submission" date="2012-03" db="EMBL/GenBank/DDBJ databases">
        <title>Complete genome sequence of Flavobacterium indicum GPTSA100-9T, isolated from warm spring water.</title>
        <authorList>
            <person name="Barbier P."/>
            <person name="Houel A."/>
            <person name="Loux V."/>
            <person name="Poulain J."/>
            <person name="Bernardet J.-F."/>
            <person name="Touchon M."/>
            <person name="Duchaud E."/>
        </authorList>
    </citation>
    <scope>NUCLEOTIDE SEQUENCE [LARGE SCALE GENOMIC DNA]</scope>
    <source>
        <strain evidence="3">DSM 17447 / CIP 109464 / GPTSA100-9</strain>
    </source>
</reference>
<dbReference type="STRING" id="1094466.KQS_09520"/>
<dbReference type="SUPFAM" id="SSF109854">
    <property type="entry name" value="DinB/YfiT-like putative metalloenzymes"/>
    <property type="match status" value="1"/>
</dbReference>
<dbReference type="Gene3D" id="1.20.120.450">
    <property type="entry name" value="dinb family like domain"/>
    <property type="match status" value="1"/>
</dbReference>
<dbReference type="KEGG" id="fin:KQS_09520"/>
<dbReference type="InterPro" id="IPR034660">
    <property type="entry name" value="DinB/YfiT-like"/>
</dbReference>
<feature type="domain" description="DinB-like" evidence="1">
    <location>
        <begin position="9"/>
        <end position="144"/>
    </location>
</feature>
<dbReference type="EMBL" id="HE774682">
    <property type="protein sequence ID" value="CCG53837.1"/>
    <property type="molecule type" value="Genomic_DNA"/>
</dbReference>
<proteinExistence type="predicted"/>
<protein>
    <recommendedName>
        <fullName evidence="1">DinB-like domain-containing protein</fullName>
    </recommendedName>
</protein>
<dbReference type="OrthoDB" id="4295522at2"/>
<name>H8XUQ9_FLAIG</name>
<sequence length="152" mass="17516">MNANFSIWKTSRAIYLNFLNSYTLEQLNYVPEGMSNNIIWNIGHIIAAQQGLVYRLSGLTPLVSETFIDKYKNGSVPNGETTQEEVDEIKELLVSTLNQTITDFEKGKFTSYNEYQTKTGFLLRNSEDAIQFNNYHEGIHLGFIMKIKKYIK</sequence>